<dbReference type="GeneID" id="6997984"/>
<organism evidence="1 2">
    <name type="scientific">Cryptosporidium muris (strain RN66)</name>
    <dbReference type="NCBI Taxonomy" id="441375"/>
    <lineage>
        <taxon>Eukaryota</taxon>
        <taxon>Sar</taxon>
        <taxon>Alveolata</taxon>
        <taxon>Apicomplexa</taxon>
        <taxon>Conoidasida</taxon>
        <taxon>Coccidia</taxon>
        <taxon>Eucoccidiorida</taxon>
        <taxon>Eimeriorina</taxon>
        <taxon>Cryptosporidiidae</taxon>
        <taxon>Cryptosporidium</taxon>
    </lineage>
</organism>
<accession>B6AJU9</accession>
<name>B6AJU9_CRYMR</name>
<evidence type="ECO:0000313" key="2">
    <source>
        <dbReference type="Proteomes" id="UP000001460"/>
    </source>
</evidence>
<keyword evidence="2" id="KW-1185">Reference proteome</keyword>
<dbReference type="RefSeq" id="XP_002142839.1">
    <property type="nucleotide sequence ID" value="XM_002142803.1"/>
</dbReference>
<dbReference type="EMBL" id="DS989740">
    <property type="protein sequence ID" value="EEA08490.1"/>
    <property type="molecule type" value="Genomic_DNA"/>
</dbReference>
<reference evidence="1" key="1">
    <citation type="submission" date="2008-06" db="EMBL/GenBank/DDBJ databases">
        <authorList>
            <person name="Lorenzi H."/>
            <person name="Inman J."/>
            <person name="Miller J."/>
            <person name="Schobel S."/>
            <person name="Amedeo P."/>
            <person name="Caler E.V."/>
            <person name="da Silva J."/>
        </authorList>
    </citation>
    <scope>NUCLEOTIDE SEQUENCE [LARGE SCALE GENOMIC DNA]</scope>
    <source>
        <strain evidence="1">RN66</strain>
    </source>
</reference>
<sequence length="217" mass="25920">MSEYLTKLIRSIEEEVITLSYNLESFEDSLLDKSLDEQVKKVLKIEHTTCTTAIKCLDEVIKVIESQSDVESYMEEICESEINQEKYLIMEKLKNLKLKHKELLESLKYQEEMKRVLETMCYRKQRQIMERHKWNKINSCKCQNNNSIYLNYIENITHINNINTDEFNLDMLIEHNCEIDEQIKLKLDDKNPKISLNEVLKYRIELINEGLELECTL</sequence>
<dbReference type="OrthoDB" id="10319457at2759"/>
<dbReference type="AlphaFoldDB" id="B6AJU9"/>
<dbReference type="Proteomes" id="UP000001460">
    <property type="component" value="Unassembled WGS sequence"/>
</dbReference>
<proteinExistence type="predicted"/>
<dbReference type="VEuPathDB" id="CryptoDB:CMU_003200"/>
<protein>
    <submittedName>
        <fullName evidence="1">Uncharacterized protein</fullName>
    </submittedName>
</protein>
<gene>
    <name evidence="1" type="ORF">CMU_003200</name>
</gene>
<evidence type="ECO:0000313" key="1">
    <source>
        <dbReference type="EMBL" id="EEA08490.1"/>
    </source>
</evidence>